<feature type="transmembrane region" description="Helical" evidence="1">
    <location>
        <begin position="80"/>
        <end position="101"/>
    </location>
</feature>
<dbReference type="eggNOG" id="COG5349">
    <property type="taxonomic scope" value="Bacteria"/>
</dbReference>
<dbReference type="OrthoDB" id="9799456at2"/>
<dbReference type="PATRIC" id="fig|1280949.3.peg.630"/>
<dbReference type="AlphaFoldDB" id="A0A069E3A5"/>
<reference evidence="2 3" key="1">
    <citation type="journal article" date="2014" name="Antonie Van Leeuwenhoek">
        <title>Hyphomonas beringensis sp. nov. and Hyphomonas chukchiensis sp. nov., isolated from surface seawater of the Bering Sea and Chukchi Sea.</title>
        <authorList>
            <person name="Li C."/>
            <person name="Lai Q."/>
            <person name="Li G."/>
            <person name="Dong C."/>
            <person name="Wang J."/>
            <person name="Liao Y."/>
            <person name="Shao Z."/>
        </authorList>
    </citation>
    <scope>NUCLEOTIDE SEQUENCE [LARGE SCALE GENOMIC DNA]</scope>
    <source>
        <strain evidence="2 3">MHS-3</strain>
    </source>
</reference>
<keyword evidence="1" id="KW-1133">Transmembrane helix</keyword>
<protein>
    <recommendedName>
        <fullName evidence="4">DUF983 domain-containing protein</fullName>
    </recommendedName>
</protein>
<gene>
    <name evidence="2" type="ORF">HAD_03085</name>
</gene>
<dbReference type="EMBL" id="ARYH01000001">
    <property type="protein sequence ID" value="KCZ84630.1"/>
    <property type="molecule type" value="Genomic_DNA"/>
</dbReference>
<keyword evidence="1" id="KW-0472">Membrane</keyword>
<evidence type="ECO:0000313" key="3">
    <source>
        <dbReference type="Proteomes" id="UP000027446"/>
    </source>
</evidence>
<dbReference type="RefSeq" id="WP_035569371.1">
    <property type="nucleotide sequence ID" value="NZ_ARYH01000001.1"/>
</dbReference>
<feature type="transmembrane region" description="Helical" evidence="1">
    <location>
        <begin position="51"/>
        <end position="73"/>
    </location>
</feature>
<evidence type="ECO:0000313" key="2">
    <source>
        <dbReference type="EMBL" id="KCZ84630.1"/>
    </source>
</evidence>
<sequence length="134" mass="14230">MSKPSPILSGLQLKCGNCGEGKLFKSYLKLHDACPVCGREMSNDDTADGPAFFVGFGVLILTAPFIFILPMISMPLGFKILAFVVMCAVMIGLILALLPIAKAILLNLQLHHGATEVKATDVKARDADVDGNPS</sequence>
<proteinExistence type="predicted"/>
<accession>A0A069E3A5</accession>
<evidence type="ECO:0000256" key="1">
    <source>
        <dbReference type="SAM" id="Phobius"/>
    </source>
</evidence>
<keyword evidence="3" id="KW-1185">Reference proteome</keyword>
<keyword evidence="1" id="KW-0812">Transmembrane</keyword>
<dbReference type="Pfam" id="PF06170">
    <property type="entry name" value="DUF983"/>
    <property type="match status" value="1"/>
</dbReference>
<name>A0A069E3A5_9PROT</name>
<evidence type="ECO:0008006" key="4">
    <source>
        <dbReference type="Google" id="ProtNLM"/>
    </source>
</evidence>
<dbReference type="InterPro" id="IPR009325">
    <property type="entry name" value="DUF983"/>
</dbReference>
<dbReference type="STRING" id="1280949.HAD_03085"/>
<organism evidence="2 3">
    <name type="scientific">Hyphomonas adhaerens MHS-3</name>
    <dbReference type="NCBI Taxonomy" id="1280949"/>
    <lineage>
        <taxon>Bacteria</taxon>
        <taxon>Pseudomonadati</taxon>
        <taxon>Pseudomonadota</taxon>
        <taxon>Alphaproteobacteria</taxon>
        <taxon>Hyphomonadales</taxon>
        <taxon>Hyphomonadaceae</taxon>
        <taxon>Hyphomonas</taxon>
    </lineage>
</organism>
<dbReference type="Proteomes" id="UP000027446">
    <property type="component" value="Unassembled WGS sequence"/>
</dbReference>
<comment type="caution">
    <text evidence="2">The sequence shown here is derived from an EMBL/GenBank/DDBJ whole genome shotgun (WGS) entry which is preliminary data.</text>
</comment>